<evidence type="ECO:0000313" key="2">
    <source>
        <dbReference type="Proteomes" id="UP000821853"/>
    </source>
</evidence>
<proteinExistence type="predicted"/>
<dbReference type="AlphaFoldDB" id="A0A9J6FBN1"/>
<organism evidence="1 2">
    <name type="scientific">Haemaphysalis longicornis</name>
    <name type="common">Bush tick</name>
    <dbReference type="NCBI Taxonomy" id="44386"/>
    <lineage>
        <taxon>Eukaryota</taxon>
        <taxon>Metazoa</taxon>
        <taxon>Ecdysozoa</taxon>
        <taxon>Arthropoda</taxon>
        <taxon>Chelicerata</taxon>
        <taxon>Arachnida</taxon>
        <taxon>Acari</taxon>
        <taxon>Parasitiformes</taxon>
        <taxon>Ixodida</taxon>
        <taxon>Ixodoidea</taxon>
        <taxon>Ixodidae</taxon>
        <taxon>Haemaphysalinae</taxon>
        <taxon>Haemaphysalis</taxon>
    </lineage>
</organism>
<comment type="caution">
    <text evidence="1">The sequence shown here is derived from an EMBL/GenBank/DDBJ whole genome shotgun (WGS) entry which is preliminary data.</text>
</comment>
<dbReference type="Proteomes" id="UP000821853">
    <property type="component" value="Chromosome 1"/>
</dbReference>
<protein>
    <recommendedName>
        <fullName evidence="3">Reverse transcriptase zinc-binding domain-containing protein</fullName>
    </recommendedName>
</protein>
<gene>
    <name evidence="1" type="ORF">HPB48_003048</name>
</gene>
<dbReference type="VEuPathDB" id="VectorBase:HLOH_065240"/>
<dbReference type="EMBL" id="JABSTR010000001">
    <property type="protein sequence ID" value="KAH9360434.1"/>
    <property type="molecule type" value="Genomic_DNA"/>
</dbReference>
<name>A0A9J6FBN1_HAELO</name>
<accession>A0A9J6FBN1</accession>
<evidence type="ECO:0008006" key="3">
    <source>
        <dbReference type="Google" id="ProtNLM"/>
    </source>
</evidence>
<evidence type="ECO:0000313" key="1">
    <source>
        <dbReference type="EMBL" id="KAH9360434.1"/>
    </source>
</evidence>
<sequence length="323" mass="37774">MHGWVIGYAKPTSFLDMQWSDQVGMYLGVCFDTTNLQNGQNTISLNGLAAKVRAWHGRTIPLGNRAFVCNTVFFPAVWYAAQVMPCLPADVNRVHRFFATFIWESRFERMRRSNLFLSLAKGGLGLVNVEVKLKVQRYLFFRRQNRPLMLNSFAKLGCGFLRDWLEDAGVGPKSRVLKFYRELEQAVRFFEERFSRDYLMEVKRKSLYWDTIDMLFPAPLYRSRMECTLVSDVLKRLPRLPVKVAVKDFFIRFHVEVLPVKPWLANKGFFVPWSTNCDLCPYPESLQHVFLFCTNAAHFWHEVRSAFGISLYPTWKDVKFLTS</sequence>
<keyword evidence="2" id="KW-1185">Reference proteome</keyword>
<dbReference type="OrthoDB" id="6495750at2759"/>
<reference evidence="1 2" key="1">
    <citation type="journal article" date="2020" name="Cell">
        <title>Large-Scale Comparative Analyses of Tick Genomes Elucidate Their Genetic Diversity and Vector Capacities.</title>
        <authorList>
            <consortium name="Tick Genome and Microbiome Consortium (TIGMIC)"/>
            <person name="Jia N."/>
            <person name="Wang J."/>
            <person name="Shi W."/>
            <person name="Du L."/>
            <person name="Sun Y."/>
            <person name="Zhan W."/>
            <person name="Jiang J.F."/>
            <person name="Wang Q."/>
            <person name="Zhang B."/>
            <person name="Ji P."/>
            <person name="Bell-Sakyi L."/>
            <person name="Cui X.M."/>
            <person name="Yuan T.T."/>
            <person name="Jiang B.G."/>
            <person name="Yang W.F."/>
            <person name="Lam T.T."/>
            <person name="Chang Q.C."/>
            <person name="Ding S.J."/>
            <person name="Wang X.J."/>
            <person name="Zhu J.G."/>
            <person name="Ruan X.D."/>
            <person name="Zhao L."/>
            <person name="Wei J.T."/>
            <person name="Ye R.Z."/>
            <person name="Que T.C."/>
            <person name="Du C.H."/>
            <person name="Zhou Y.H."/>
            <person name="Cheng J.X."/>
            <person name="Dai P.F."/>
            <person name="Guo W.B."/>
            <person name="Han X.H."/>
            <person name="Huang E.J."/>
            <person name="Li L.F."/>
            <person name="Wei W."/>
            <person name="Gao Y.C."/>
            <person name="Liu J.Z."/>
            <person name="Shao H.Z."/>
            <person name="Wang X."/>
            <person name="Wang C.C."/>
            <person name="Yang T.C."/>
            <person name="Huo Q.B."/>
            <person name="Li W."/>
            <person name="Chen H.Y."/>
            <person name="Chen S.E."/>
            <person name="Zhou L.G."/>
            <person name="Ni X.B."/>
            <person name="Tian J.H."/>
            <person name="Sheng Y."/>
            <person name="Liu T."/>
            <person name="Pan Y.S."/>
            <person name="Xia L.Y."/>
            <person name="Li J."/>
            <person name="Zhao F."/>
            <person name="Cao W.C."/>
        </authorList>
    </citation>
    <scope>NUCLEOTIDE SEQUENCE [LARGE SCALE GENOMIC DNA]</scope>
    <source>
        <strain evidence="1">HaeL-2018</strain>
    </source>
</reference>
<dbReference type="OMA" id="WHEVRSA"/>